<name>A0A1C9EHG7_9CAUD</name>
<evidence type="ECO:0000313" key="2">
    <source>
        <dbReference type="EMBL" id="AON96937.1"/>
    </source>
</evidence>
<accession>A0A1C9EHG7</accession>
<evidence type="ECO:0000313" key="3">
    <source>
        <dbReference type="Proteomes" id="UP000204231"/>
    </source>
</evidence>
<proteinExistence type="predicted"/>
<gene>
    <name evidence="2" type="ORF">SEA_TONENILI_217</name>
</gene>
<dbReference type="OrthoDB" id="38651at10239"/>
<dbReference type="RefSeq" id="YP_009288050.1">
    <property type="nucleotide sequence ID" value="NC_031080.1"/>
</dbReference>
<protein>
    <submittedName>
        <fullName evidence="2">Uncharacterized protein</fullName>
    </submittedName>
</protein>
<keyword evidence="3" id="KW-1185">Reference proteome</keyword>
<sequence>MTLTRDPRYERQRDYLEKVVRYHSRTTVQGACDACGQTAPCAILTEAKESLVLLSTPPFYWQREHLPYGITDGHQMPQRDLIEALMIAYGEPPGDVRRLGEEAEQIWRAQRVQKDGWTPREWVELLSTLSYKPGWHCQIIVDHLDLGAQLAIEFDTVVEISSEEGKLRQKLSSKVAVHEWINTDKRAMHVVQSALRTMEDKIHQTWLRRDGLSFEQWEEAHADQGRAVRDTRDRKDDAGREGQDVGES</sequence>
<dbReference type="Proteomes" id="UP000204231">
    <property type="component" value="Segment"/>
</dbReference>
<reference evidence="2 3" key="1">
    <citation type="submission" date="2016-08" db="EMBL/GenBank/DDBJ databases">
        <authorList>
            <person name="Acevedo E."/>
            <person name="Azhar M."/>
            <person name="Golebiewska U.P."/>
            <person name="Grzywna D."/>
            <person name="Guardiola R."/>
            <person name="Jackson O."/>
            <person name="John N."/>
            <person name="Kanavatsas C."/>
            <person name="Khan S."/>
            <person name="Leong J."/>
            <person name="Mansilla E."/>
            <person name="Muladjanov Y."/>
            <person name="Nouel J."/>
            <person name="Oh S."/>
            <person name="Oppedisano M."/>
            <person name="Sajid A."/>
            <person name="Samper M."/>
            <person name="Ugbeva O."/>
            <person name="Delesalle V.A."/>
            <person name="Garlena R.A."/>
            <person name="Russell D.A."/>
            <person name="Pope W.H."/>
            <person name="Jacobs-Sera D."/>
            <person name="Hendrix R.W."/>
            <person name="Hatfull G.F."/>
        </authorList>
    </citation>
    <scope>NUCLEOTIDE SEQUENCE [LARGE SCALE GENOMIC DNA]</scope>
</reference>
<feature type="region of interest" description="Disordered" evidence="1">
    <location>
        <begin position="220"/>
        <end position="248"/>
    </location>
</feature>
<dbReference type="KEGG" id="vg:29066615"/>
<dbReference type="EMBL" id="KX752698">
    <property type="protein sequence ID" value="AON96937.1"/>
    <property type="molecule type" value="Genomic_DNA"/>
</dbReference>
<evidence type="ECO:0000256" key="1">
    <source>
        <dbReference type="SAM" id="MobiDB-lite"/>
    </source>
</evidence>
<dbReference type="GeneID" id="29066615"/>
<organism evidence="2 3">
    <name type="scientific">Mycobacterium phage Tonenili</name>
    <dbReference type="NCBI Taxonomy" id="1891703"/>
    <lineage>
        <taxon>Viruses</taxon>
        <taxon>Duplodnaviria</taxon>
        <taxon>Heunggongvirae</taxon>
        <taxon>Uroviricota</taxon>
        <taxon>Caudoviricetes</taxon>
        <taxon>Ceeclamvirinae</taxon>
        <taxon>Bixzunavirus</taxon>
        <taxon>Bixzunavirus tonenili</taxon>
    </lineage>
</organism>